<dbReference type="GO" id="GO:0005634">
    <property type="term" value="C:nucleus"/>
    <property type="evidence" value="ECO:0007669"/>
    <property type="project" value="UniProtKB-SubCell"/>
</dbReference>
<dbReference type="Gene3D" id="3.30.40.10">
    <property type="entry name" value="Zinc/RING finger domain, C3HC4 (zinc finger)"/>
    <property type="match status" value="2"/>
</dbReference>
<keyword evidence="4" id="KW-0862">Zinc</keyword>
<evidence type="ECO:0000256" key="3">
    <source>
        <dbReference type="ARBA" id="ARBA00022771"/>
    </source>
</evidence>
<protein>
    <recommendedName>
        <fullName evidence="12">PHD-type domain-containing protein</fullName>
    </recommendedName>
</protein>
<dbReference type="SUPFAM" id="SSF57903">
    <property type="entry name" value="FYVE/PHD zinc finger"/>
    <property type="match status" value="2"/>
</dbReference>
<organism evidence="10 11">
    <name type="scientific">Mikania micrantha</name>
    <name type="common">bitter vine</name>
    <dbReference type="NCBI Taxonomy" id="192012"/>
    <lineage>
        <taxon>Eukaryota</taxon>
        <taxon>Viridiplantae</taxon>
        <taxon>Streptophyta</taxon>
        <taxon>Embryophyta</taxon>
        <taxon>Tracheophyta</taxon>
        <taxon>Spermatophyta</taxon>
        <taxon>Magnoliopsida</taxon>
        <taxon>eudicotyledons</taxon>
        <taxon>Gunneridae</taxon>
        <taxon>Pentapetalae</taxon>
        <taxon>asterids</taxon>
        <taxon>campanulids</taxon>
        <taxon>Asterales</taxon>
        <taxon>Asteraceae</taxon>
        <taxon>Asteroideae</taxon>
        <taxon>Heliantheae alliance</taxon>
        <taxon>Eupatorieae</taxon>
        <taxon>Mikania</taxon>
    </lineage>
</organism>
<feature type="compositionally biased region" description="Low complexity" evidence="7">
    <location>
        <begin position="178"/>
        <end position="195"/>
    </location>
</feature>
<keyword evidence="2" id="KW-0479">Metal-binding</keyword>
<keyword evidence="11" id="KW-1185">Reference proteome</keyword>
<comment type="subcellular location">
    <subcellularLocation>
        <location evidence="1">Nucleus</location>
    </subcellularLocation>
</comment>
<dbReference type="Pfam" id="PF00628">
    <property type="entry name" value="PHD"/>
    <property type="match status" value="1"/>
</dbReference>
<dbReference type="Gene3D" id="3.40.630.30">
    <property type="match status" value="1"/>
</dbReference>
<evidence type="ECO:0000256" key="7">
    <source>
        <dbReference type="SAM" id="MobiDB-lite"/>
    </source>
</evidence>
<dbReference type="Gene3D" id="3.30.420.10">
    <property type="entry name" value="Ribonuclease H-like superfamily/Ribonuclease H"/>
    <property type="match status" value="1"/>
</dbReference>
<feature type="domain" description="PHD-type" evidence="8">
    <location>
        <begin position="898"/>
        <end position="943"/>
    </location>
</feature>
<dbReference type="SMART" id="SM00249">
    <property type="entry name" value="PHD"/>
    <property type="match status" value="2"/>
</dbReference>
<dbReference type="PROSITE" id="PS50994">
    <property type="entry name" value="INTEGRASE"/>
    <property type="match status" value="1"/>
</dbReference>
<dbReference type="Pfam" id="PF23209">
    <property type="entry name" value="IDM1_C"/>
    <property type="match status" value="1"/>
</dbReference>
<dbReference type="SUPFAM" id="SSF53098">
    <property type="entry name" value="Ribonuclease H-like"/>
    <property type="match status" value="1"/>
</dbReference>
<dbReference type="Pfam" id="PF25597">
    <property type="entry name" value="SH3_retrovirus"/>
    <property type="match status" value="1"/>
</dbReference>
<dbReference type="InterPro" id="IPR013103">
    <property type="entry name" value="RVT_2"/>
</dbReference>
<dbReference type="PROSITE" id="PS50016">
    <property type="entry name" value="ZF_PHD_2"/>
    <property type="match status" value="1"/>
</dbReference>
<evidence type="ECO:0000256" key="4">
    <source>
        <dbReference type="ARBA" id="ARBA00022833"/>
    </source>
</evidence>
<proteinExistence type="predicted"/>
<keyword evidence="5" id="KW-0539">Nucleus</keyword>
<evidence type="ECO:0000256" key="2">
    <source>
        <dbReference type="ARBA" id="ARBA00022723"/>
    </source>
</evidence>
<dbReference type="Pfam" id="PF07727">
    <property type="entry name" value="RVT_2"/>
    <property type="match status" value="2"/>
</dbReference>
<feature type="region of interest" description="Disordered" evidence="7">
    <location>
        <begin position="176"/>
        <end position="292"/>
    </location>
</feature>
<evidence type="ECO:0000256" key="6">
    <source>
        <dbReference type="PROSITE-ProRule" id="PRU00146"/>
    </source>
</evidence>
<evidence type="ECO:0000256" key="5">
    <source>
        <dbReference type="ARBA" id="ARBA00023242"/>
    </source>
</evidence>
<evidence type="ECO:0000259" key="9">
    <source>
        <dbReference type="PROSITE" id="PS50994"/>
    </source>
</evidence>
<dbReference type="InterPro" id="IPR011011">
    <property type="entry name" value="Znf_FYVE_PHD"/>
</dbReference>
<feature type="compositionally biased region" description="Polar residues" evidence="7">
    <location>
        <begin position="250"/>
        <end position="292"/>
    </location>
</feature>
<gene>
    <name evidence="10" type="ORF">E3N88_45053</name>
</gene>
<dbReference type="InterPro" id="IPR019786">
    <property type="entry name" value="Zinc_finger_PHD-type_CS"/>
</dbReference>
<sequence length="1285" mass="145147">MAERQFQTKLKCIQSDWGGEFRSLTPFFTSLGIVHRRSCPHTSEQNGTVERRHRHVVETGLTLLAQSFLPQRFWHFAFETVVYLINRLPSRASSNKSPFENIFKRQPDYSFLRVFGCQCFPHLRPYNSHKIDFRSTPCVFLGYSPAHHGYRCFDPNTERTYIVRHVRFNEHIFPYHKSPPTSTSSPPELSPFSIFPEPPSFLHDDTPVSSFQPQPTLFDTPSSPDTTTSNPISPTTTTINSQSPNPAPLPNSSIRSRPSNLRPNPKQPTRYNPSAYHTITSTKPSEPTSFTAANRSPEWRHAMAEELSALHKNGTWSLVPPVSNTNVVDCKWVYRLKTDQNGKISRFKARLVAKGFHQQAGVDYHETFSPIVKPATIRTVLSLAVTNKWPLKQLDVQNAFLHGDLQETVYMKQPPGFVDPDKPHHVCRLHKSLYGLKQAPRYLVYVLVYVDDIIITGNCPRIVADTIGRLSSLFAVKDLGNLHYSLGIEVIHLGSNILLSQRTYVLDIIHRAGMTTCKPVASPMSSSNDLFTTASPLLADSTQYRQIVGALQYATLSRPDIAFAVNKVCQFMHAPTENHWMAVKRIIRYLQGTTHLGLLFRHDTGSRLHAFSDSDWLPKIHAYSDSDWAGCPIDRRSTGGFAIYLGSNLVSWSARKQRTVSRSSTESEYKAIADTVAELIWLRSLLQELGISHQSPTLWCDNLGATYLSANPVFHARTKHVEVDYHFVREQVAQQRLNVQFISTDDQIADVFTKPLSTQRFKELRSKFCMKSIPFHPLPPLTPNCITVHFSFRQLHHLHLRPSSSNSKLTIRAKKCASLEVKKKSKPTVKDQKMHRSIFAKGGIPDGTQISPSQFEVHAGRADRKKPYENIFVSNGVSLHAYSSHLKLTGKHLVTKNDDMCGICNEGGDLLPCDGCPRSFHEECIPETRAPFEKWFCKYCQVSMKCLGPIFKYVVGGTVSGIKPIEEVVNRCVRIIENSNKHDLVACVLCRSYDFNEDGFSDQTVIVCDQCELEFHIGCLREHYLANLKALPPGSWFCSVACGRLNYVIKVLVTCGAQKVPDSLVDNITNLDVKWIIIHGKYASEENKLLLTEAVEIFHDGFNPIIDLQSGKDFIDAMTYGKSIEASDFAGVHSAILTTNSKVVTAGLFRVFGHEIVELPIVATSRPHQGKGYFKLFFTCFEKLLSFLKIKKLVIPAAEEAKAMWINKFGFKKVTPMEVCVLSYDILVSPIFNTVVLIRFWVQKSEYRQKQTSMVAFSGTCLLERVIHEGAITFEDNTFFSLDMV</sequence>
<keyword evidence="3 6" id="KW-0863">Zinc-finger</keyword>
<dbReference type="SUPFAM" id="SSF56672">
    <property type="entry name" value="DNA/RNA polymerases"/>
    <property type="match status" value="1"/>
</dbReference>
<accession>A0A5N6LA88</accession>
<dbReference type="PANTHER" id="PTHR47025:SF26">
    <property type="entry name" value="ZINC FINGER, RING_FYVE_PHD-TYPE, ACYL-COA N-ACYLTRANSFERASE, JAS TPL-BINDING DOMAIN PROTEIN-RELATED"/>
    <property type="match status" value="1"/>
</dbReference>
<dbReference type="OrthoDB" id="1903104at2759"/>
<dbReference type="EMBL" id="SZYD01002098">
    <property type="protein sequence ID" value="KAC9942907.1"/>
    <property type="molecule type" value="Genomic_DNA"/>
</dbReference>
<dbReference type="PROSITE" id="PS01359">
    <property type="entry name" value="ZF_PHD_1"/>
    <property type="match status" value="1"/>
</dbReference>
<dbReference type="GO" id="GO:0003682">
    <property type="term" value="F:chromatin binding"/>
    <property type="evidence" value="ECO:0007669"/>
    <property type="project" value="TreeGrafter"/>
</dbReference>
<dbReference type="InterPro" id="IPR001965">
    <property type="entry name" value="Znf_PHD"/>
</dbReference>
<dbReference type="SUPFAM" id="SSF55729">
    <property type="entry name" value="Acyl-CoA N-acyltransferases (Nat)"/>
    <property type="match status" value="1"/>
</dbReference>
<dbReference type="InterPro" id="IPR019787">
    <property type="entry name" value="Znf_PHD-finger"/>
</dbReference>
<dbReference type="GO" id="GO:0045944">
    <property type="term" value="P:positive regulation of transcription by RNA polymerase II"/>
    <property type="evidence" value="ECO:0007669"/>
    <property type="project" value="TreeGrafter"/>
</dbReference>
<evidence type="ECO:0008006" key="12">
    <source>
        <dbReference type="Google" id="ProtNLM"/>
    </source>
</evidence>
<dbReference type="InterPro" id="IPR001584">
    <property type="entry name" value="Integrase_cat-core"/>
</dbReference>
<dbReference type="GO" id="GO:0000977">
    <property type="term" value="F:RNA polymerase II transcription regulatory region sequence-specific DNA binding"/>
    <property type="evidence" value="ECO:0007669"/>
    <property type="project" value="TreeGrafter"/>
</dbReference>
<evidence type="ECO:0000313" key="11">
    <source>
        <dbReference type="Proteomes" id="UP000326396"/>
    </source>
</evidence>
<dbReference type="InterPro" id="IPR012337">
    <property type="entry name" value="RNaseH-like_sf"/>
</dbReference>
<name>A0A5N6LA88_9ASTR</name>
<dbReference type="Proteomes" id="UP000326396">
    <property type="component" value="Unassembled WGS sequence"/>
</dbReference>
<feature type="domain" description="Integrase catalytic" evidence="9">
    <location>
        <begin position="1"/>
        <end position="106"/>
    </location>
</feature>
<dbReference type="InterPro" id="IPR043502">
    <property type="entry name" value="DNA/RNA_pol_sf"/>
</dbReference>
<dbReference type="GO" id="GO:0042393">
    <property type="term" value="F:histone binding"/>
    <property type="evidence" value="ECO:0007669"/>
    <property type="project" value="TreeGrafter"/>
</dbReference>
<dbReference type="GO" id="GO:0015074">
    <property type="term" value="P:DNA integration"/>
    <property type="evidence" value="ECO:0007669"/>
    <property type="project" value="InterPro"/>
</dbReference>
<feature type="compositionally biased region" description="Polar residues" evidence="7">
    <location>
        <begin position="207"/>
        <end position="217"/>
    </location>
</feature>
<dbReference type="PANTHER" id="PTHR47025">
    <property type="entry name" value="AUTOIMMUNE REGULATOR"/>
    <property type="match status" value="1"/>
</dbReference>
<comment type="caution">
    <text evidence="10">The sequence shown here is derived from an EMBL/GenBank/DDBJ whole genome shotgun (WGS) entry which is preliminary data.</text>
</comment>
<dbReference type="CDD" id="cd09272">
    <property type="entry name" value="RNase_HI_RT_Ty1"/>
    <property type="match status" value="1"/>
</dbReference>
<dbReference type="InterPro" id="IPR013083">
    <property type="entry name" value="Znf_RING/FYVE/PHD"/>
</dbReference>
<feature type="compositionally biased region" description="Low complexity" evidence="7">
    <location>
        <begin position="219"/>
        <end position="244"/>
    </location>
</feature>
<dbReference type="InterPro" id="IPR036397">
    <property type="entry name" value="RNaseH_sf"/>
</dbReference>
<evidence type="ECO:0000256" key="1">
    <source>
        <dbReference type="ARBA" id="ARBA00004123"/>
    </source>
</evidence>
<dbReference type="InterPro" id="IPR056511">
    <property type="entry name" value="IDM1_C"/>
</dbReference>
<evidence type="ECO:0000313" key="10">
    <source>
        <dbReference type="EMBL" id="KAC9942907.1"/>
    </source>
</evidence>
<evidence type="ECO:0000259" key="8">
    <source>
        <dbReference type="PROSITE" id="PS50016"/>
    </source>
</evidence>
<dbReference type="InterPro" id="IPR016181">
    <property type="entry name" value="Acyl_CoA_acyltransferase"/>
</dbReference>
<dbReference type="InterPro" id="IPR032308">
    <property type="entry name" value="TDBD"/>
</dbReference>
<reference evidence="10 11" key="1">
    <citation type="submission" date="2019-05" db="EMBL/GenBank/DDBJ databases">
        <title>Mikania micrantha, genome provides insights into the molecular mechanism of rapid growth.</title>
        <authorList>
            <person name="Liu B."/>
        </authorList>
    </citation>
    <scope>NUCLEOTIDE SEQUENCE [LARGE SCALE GENOMIC DNA]</scope>
    <source>
        <strain evidence="10">NLD-2019</strain>
        <tissue evidence="10">Leaf</tissue>
    </source>
</reference>
<dbReference type="Pfam" id="PF16135">
    <property type="entry name" value="TDBD"/>
    <property type="match status" value="1"/>
</dbReference>
<dbReference type="InterPro" id="IPR057670">
    <property type="entry name" value="SH3_retrovirus"/>
</dbReference>
<dbReference type="GO" id="GO:0008270">
    <property type="term" value="F:zinc ion binding"/>
    <property type="evidence" value="ECO:0007669"/>
    <property type="project" value="UniProtKB-KW"/>
</dbReference>